<protein>
    <submittedName>
        <fullName evidence="1">Uncharacterized protein</fullName>
    </submittedName>
</protein>
<proteinExistence type="predicted"/>
<accession>A0A6P1DHB8</accession>
<comment type="caution">
    <text evidence="1">The sequence shown here is derived from an EMBL/GenBank/DDBJ whole genome shotgun (WGS) entry which is preliminary data.</text>
</comment>
<name>A0A6P1DHB8_9NOCA</name>
<organism evidence="1 2">
    <name type="scientific">Nocardia cyriacigeorgica</name>
    <dbReference type="NCBI Taxonomy" id="135487"/>
    <lineage>
        <taxon>Bacteria</taxon>
        <taxon>Bacillati</taxon>
        <taxon>Actinomycetota</taxon>
        <taxon>Actinomycetes</taxon>
        <taxon>Mycobacteriales</taxon>
        <taxon>Nocardiaceae</taxon>
        <taxon>Nocardia</taxon>
    </lineage>
</organism>
<evidence type="ECO:0000313" key="2">
    <source>
        <dbReference type="Proteomes" id="UP000468928"/>
    </source>
</evidence>
<sequence>MDLSVEVLEAVDRAVEARGVNKRTLYEIALRRELGLPDYPGAPTRHQKELPLAG</sequence>
<dbReference type="EMBL" id="JAAGUZ010000113">
    <property type="protein sequence ID" value="NEW47973.1"/>
    <property type="molecule type" value="Genomic_DNA"/>
</dbReference>
<dbReference type="Proteomes" id="UP000468928">
    <property type="component" value="Unassembled WGS sequence"/>
</dbReference>
<dbReference type="AlphaFoldDB" id="A0A6P1DHB8"/>
<evidence type="ECO:0000313" key="1">
    <source>
        <dbReference type="EMBL" id="NEW47973.1"/>
    </source>
</evidence>
<reference evidence="1 2" key="1">
    <citation type="submission" date="2020-01" db="EMBL/GenBank/DDBJ databases">
        <title>Genetics and antimicrobial susceptibilities of Nocardia species isolated from the soil; a comparison with species isolated from humans.</title>
        <authorList>
            <person name="Carrasco G."/>
            <person name="Monzon S."/>
            <person name="Sansegundo M."/>
            <person name="Garcia E."/>
            <person name="Garrido N."/>
            <person name="Medina M.J."/>
            <person name="Villalon P."/>
            <person name="Ramirez-Arocha A.C."/>
            <person name="Jimenez P."/>
            <person name="Cuesta I."/>
            <person name="Valdezate S."/>
        </authorList>
    </citation>
    <scope>NUCLEOTIDE SEQUENCE [LARGE SCALE GENOMIC DNA]</scope>
    <source>
        <strain evidence="1 2">CNM20110639</strain>
    </source>
</reference>
<dbReference type="RefSeq" id="WP_163830246.1">
    <property type="nucleotide sequence ID" value="NZ_JAAGUZ010000113.1"/>
</dbReference>
<gene>
    <name evidence="1" type="ORF">GV789_26610</name>
</gene>